<dbReference type="Gene3D" id="3.30.70.270">
    <property type="match status" value="1"/>
</dbReference>
<dbReference type="GO" id="GO:0071111">
    <property type="term" value="F:cyclic-guanylate-specific phosphodiesterase activity"/>
    <property type="evidence" value="ECO:0007669"/>
    <property type="project" value="InterPro"/>
</dbReference>
<dbReference type="SMART" id="SM00052">
    <property type="entry name" value="EAL"/>
    <property type="match status" value="1"/>
</dbReference>
<evidence type="ECO:0000256" key="1">
    <source>
        <dbReference type="SAM" id="Phobius"/>
    </source>
</evidence>
<feature type="domain" description="EAL" evidence="3">
    <location>
        <begin position="460"/>
        <end position="710"/>
    </location>
</feature>
<dbReference type="InterPro" id="IPR050706">
    <property type="entry name" value="Cyclic-di-GMP_PDE-like"/>
</dbReference>
<feature type="transmembrane region" description="Helical" evidence="1">
    <location>
        <begin position="262"/>
        <end position="282"/>
    </location>
</feature>
<dbReference type="InterPro" id="IPR001633">
    <property type="entry name" value="EAL_dom"/>
</dbReference>
<keyword evidence="1" id="KW-1133">Transmembrane helix</keyword>
<dbReference type="PROSITE" id="PS50883">
    <property type="entry name" value="EAL"/>
    <property type="match status" value="1"/>
</dbReference>
<keyword evidence="1" id="KW-0472">Membrane</keyword>
<dbReference type="InterPro" id="IPR001638">
    <property type="entry name" value="Solute-binding_3/MltF_N"/>
</dbReference>
<dbReference type="Pfam" id="PF00497">
    <property type="entry name" value="SBP_bac_3"/>
    <property type="match status" value="1"/>
</dbReference>
<dbReference type="SMART" id="SM00062">
    <property type="entry name" value="PBPb"/>
    <property type="match status" value="1"/>
</dbReference>
<evidence type="ECO:0000256" key="2">
    <source>
        <dbReference type="SAM" id="SignalP"/>
    </source>
</evidence>
<dbReference type="SUPFAM" id="SSF55073">
    <property type="entry name" value="Nucleotide cyclase"/>
    <property type="match status" value="1"/>
</dbReference>
<comment type="caution">
    <text evidence="4">The sequence shown here is derived from an EMBL/GenBank/DDBJ whole genome shotgun (WGS) entry which is preliminary data.</text>
</comment>
<protein>
    <submittedName>
        <fullName evidence="4">EAL domain-containing protein (Putative c-di-GMP-specific phosphodiesterase class I)/ABC-type amino acid transport substrate-binding protein</fullName>
    </submittedName>
</protein>
<keyword evidence="1" id="KW-0812">Transmembrane</keyword>
<keyword evidence="2" id="KW-0732">Signal</keyword>
<dbReference type="EMBL" id="JANUCT010000015">
    <property type="protein sequence ID" value="MCS3904103.1"/>
    <property type="molecule type" value="Genomic_DNA"/>
</dbReference>
<proteinExistence type="predicted"/>
<dbReference type="InterPro" id="IPR029787">
    <property type="entry name" value="Nucleotide_cyclase"/>
</dbReference>
<evidence type="ECO:0000259" key="3">
    <source>
        <dbReference type="PROSITE" id="PS50883"/>
    </source>
</evidence>
<evidence type="ECO:0000313" key="5">
    <source>
        <dbReference type="Proteomes" id="UP001204445"/>
    </source>
</evidence>
<dbReference type="Gene3D" id="3.40.190.10">
    <property type="entry name" value="Periplasmic binding protein-like II"/>
    <property type="match status" value="2"/>
</dbReference>
<feature type="signal peptide" evidence="2">
    <location>
        <begin position="1"/>
        <end position="20"/>
    </location>
</feature>
<gene>
    <name evidence="4" type="ORF">J2T55_002136</name>
</gene>
<accession>A0AAE3L4M4</accession>
<dbReference type="Pfam" id="PF00563">
    <property type="entry name" value="EAL"/>
    <property type="match status" value="1"/>
</dbReference>
<reference evidence="4" key="1">
    <citation type="submission" date="2022-08" db="EMBL/GenBank/DDBJ databases">
        <title>Genomic Encyclopedia of Type Strains, Phase III (KMG-III): the genomes of soil and plant-associated and newly described type strains.</title>
        <authorList>
            <person name="Whitman W."/>
        </authorList>
    </citation>
    <scope>NUCLEOTIDE SEQUENCE</scope>
    <source>
        <strain evidence="4">HMT 1</strain>
    </source>
</reference>
<dbReference type="CDD" id="cd01948">
    <property type="entry name" value="EAL"/>
    <property type="match status" value="1"/>
</dbReference>
<dbReference type="InterPro" id="IPR035919">
    <property type="entry name" value="EAL_sf"/>
</dbReference>
<dbReference type="PANTHER" id="PTHR33121:SF70">
    <property type="entry name" value="SIGNALING PROTEIN YKOW"/>
    <property type="match status" value="1"/>
</dbReference>
<dbReference type="CDD" id="cd13704">
    <property type="entry name" value="PBP2_HisK"/>
    <property type="match status" value="1"/>
</dbReference>
<name>A0AAE3L4M4_9GAMM</name>
<dbReference type="Gene3D" id="3.20.20.450">
    <property type="entry name" value="EAL domain"/>
    <property type="match status" value="1"/>
</dbReference>
<dbReference type="InterPro" id="IPR043128">
    <property type="entry name" value="Rev_trsase/Diguanyl_cyclase"/>
</dbReference>
<dbReference type="AlphaFoldDB" id="A0AAE3L4M4"/>
<sequence length="711" mass="79555">MILRVAVATGLWLLSAIVMAGQADSPDADGPVVFQGATYYAPFYAIDSETGDYAGFDIALFEAIAGTAGFEVAYRFDDWDTVQHNLTTGRVDVVPMFVSPERAERYSFTDPILIENHLLFGYQDAASHRNLKSLAGYRIAAEGGAYALQELQRRNIDATLIKTNSEAEALQRVVRGEADYALVPTHIGYYSLEKQGLHQLSALSPPVLPVAYAYAVHPGQPELLEAINAALIQLQRQGVRRELQEQWLAPYDPENVYESGSYWWLIGVGLLVVALVIAIGWYRYRTWQPAAPPASAPAADTEPVTGLLQKAPFMAQVQAQLAGRTSRDGALILVAIDDYAYLQHIADDETNRALLQRTAERLQRILPGPIGYLDLNQFAGLVDSDHETVIRRIGAINDLVVEVYGQRLPVELTMGVALLSGTADDITETLRRARLALHDALQQRVPCQRYAAALEPDVEDLALVNDLKQALTARQLTWYFQAQFSLDEQRVTGAEMLIRWQHPRRGWISPERFIRLAEQHRLINIITRQLIGKAEQVLRHWRELHYDGRLSINVSARDLADDAIIEMLVETFKPFTGLLTIEITETALMQDIETIAANLRRLSAAGIRISLDDYGTGYSSLNYLKLFPINEIKIDRDFIRHLETSDRDNKLTQASIQLAHELNALIVAEGVESQPIMDRLMELGCDVVQGYGIARPLPESEFLEFARKDRN</sequence>
<organism evidence="4 5">
    <name type="scientific">Methylohalomonas lacus</name>
    <dbReference type="NCBI Taxonomy" id="398773"/>
    <lineage>
        <taxon>Bacteria</taxon>
        <taxon>Pseudomonadati</taxon>
        <taxon>Pseudomonadota</taxon>
        <taxon>Gammaproteobacteria</taxon>
        <taxon>Methylohalomonadales</taxon>
        <taxon>Methylohalomonadaceae</taxon>
        <taxon>Methylohalomonas</taxon>
    </lineage>
</organism>
<dbReference type="Proteomes" id="UP001204445">
    <property type="component" value="Unassembled WGS sequence"/>
</dbReference>
<feature type="chain" id="PRO_5042042890" evidence="2">
    <location>
        <begin position="21"/>
        <end position="711"/>
    </location>
</feature>
<dbReference type="SUPFAM" id="SSF141868">
    <property type="entry name" value="EAL domain-like"/>
    <property type="match status" value="1"/>
</dbReference>
<dbReference type="PANTHER" id="PTHR33121">
    <property type="entry name" value="CYCLIC DI-GMP PHOSPHODIESTERASE PDEF"/>
    <property type="match status" value="1"/>
</dbReference>
<evidence type="ECO:0000313" key="4">
    <source>
        <dbReference type="EMBL" id="MCS3904103.1"/>
    </source>
</evidence>
<dbReference type="RefSeq" id="WP_259056370.1">
    <property type="nucleotide sequence ID" value="NZ_JANUCT010000015.1"/>
</dbReference>
<keyword evidence="5" id="KW-1185">Reference proteome</keyword>
<dbReference type="SUPFAM" id="SSF53850">
    <property type="entry name" value="Periplasmic binding protein-like II"/>
    <property type="match status" value="1"/>
</dbReference>